<reference evidence="10 11" key="2">
    <citation type="journal article" date="2018" name="Annu Rev Anim Biosci">
        <title>Bat Biology, Genomes, and the Bat1K Project: To Generate Chromosome-Level Genomes for All Living Bat Species.</title>
        <authorList>
            <person name="Teeling E.C."/>
            <person name="Vernes S.C."/>
            <person name="Davalos L.M."/>
            <person name="Ray D.A."/>
            <person name="Gilbert M.T.P."/>
            <person name="Myers E."/>
        </authorList>
    </citation>
    <scope>NUCLEOTIDE SEQUENCE</scope>
</reference>
<organism evidence="10 11">
    <name type="scientific">Rhinolophus ferrumequinum</name>
    <name type="common">Greater horseshoe bat</name>
    <dbReference type="NCBI Taxonomy" id="59479"/>
    <lineage>
        <taxon>Eukaryota</taxon>
        <taxon>Metazoa</taxon>
        <taxon>Chordata</taxon>
        <taxon>Craniata</taxon>
        <taxon>Vertebrata</taxon>
        <taxon>Euteleostomi</taxon>
        <taxon>Mammalia</taxon>
        <taxon>Eutheria</taxon>
        <taxon>Laurasiatheria</taxon>
        <taxon>Chiroptera</taxon>
        <taxon>Yinpterochiroptera</taxon>
        <taxon>Rhinolophoidea</taxon>
        <taxon>Rhinolophidae</taxon>
        <taxon>Rhinolophinae</taxon>
        <taxon>Rhinolophus</taxon>
    </lineage>
</organism>
<dbReference type="GeneTree" id="ENSGT00940000161825"/>
<evidence type="ECO:0000313" key="11">
    <source>
        <dbReference type="Proteomes" id="UP000472240"/>
    </source>
</evidence>
<evidence type="ECO:0000256" key="5">
    <source>
        <dbReference type="ARBA" id="ARBA00023163"/>
    </source>
</evidence>
<dbReference type="InterPro" id="IPR036390">
    <property type="entry name" value="WH_DNA-bd_sf"/>
</dbReference>
<evidence type="ECO:0000256" key="6">
    <source>
        <dbReference type="ARBA" id="ARBA00023242"/>
    </source>
</evidence>
<dbReference type="SMART" id="SM00415">
    <property type="entry name" value="HSF"/>
    <property type="match status" value="1"/>
</dbReference>
<reference evidence="10 11" key="1">
    <citation type="journal article" date="2015" name="Annu Rev Anim Biosci">
        <title>The Genome 10K Project: a way forward.</title>
        <authorList>
            <person name="Koepfli K.P."/>
            <person name="Paten B."/>
            <person name="O'Brien S.J."/>
            <person name="Koepfli K.P."/>
            <person name="Paten B."/>
            <person name="Antunes A."/>
            <person name="Belov K."/>
            <person name="Bustamante C."/>
            <person name="Castoe T.A."/>
            <person name="Clawson H."/>
            <person name="Crawford A.J."/>
            <person name="Diekhans M."/>
            <person name="Distel D."/>
            <person name="Durbin R."/>
            <person name="Earl D."/>
            <person name="Fujita M.K."/>
            <person name="Gamble T."/>
            <person name="Georges A."/>
            <person name="Gemmell N."/>
            <person name="Gilbert M.T."/>
            <person name="Graves J.M."/>
            <person name="Green R.E."/>
            <person name="Hickey G."/>
            <person name="Jarvis E.D."/>
            <person name="Johnson W."/>
            <person name="Komissarov A."/>
            <person name="Korf I."/>
            <person name="Kuhn R."/>
            <person name="Larkin D.M."/>
            <person name="Lewin H."/>
            <person name="Lopez J.V."/>
            <person name="Ma J."/>
            <person name="Marques-Bonet T."/>
            <person name="Miller W."/>
            <person name="Murphy R."/>
            <person name="Pevzner P."/>
            <person name="Shapiro B."/>
            <person name="Steiner C."/>
            <person name="Tamazian G."/>
            <person name="Venkatesh B."/>
            <person name="Wang J."/>
            <person name="Wayne R."/>
            <person name="Wiley E."/>
            <person name="Yang H."/>
            <person name="Zhang G."/>
            <person name="Haussler D."/>
            <person name="Ryder O."/>
            <person name="O'Brien S.J."/>
        </authorList>
    </citation>
    <scope>NUCLEOTIDE SEQUENCE</scope>
</reference>
<evidence type="ECO:0000256" key="4">
    <source>
        <dbReference type="ARBA" id="ARBA00023125"/>
    </source>
</evidence>
<feature type="compositionally biased region" description="Basic and acidic residues" evidence="8">
    <location>
        <begin position="222"/>
        <end position="232"/>
    </location>
</feature>
<reference evidence="10" key="4">
    <citation type="submission" date="2025-08" db="UniProtKB">
        <authorList>
            <consortium name="Ensembl"/>
        </authorList>
    </citation>
    <scope>IDENTIFICATION</scope>
</reference>
<sequence>MASPSTNETEEVMLAPSGEGEPATGVPTVSSLDPNMDPREILGTRGENAVSQGPGPQGSPQPQDPNEGAADVEGNRTILGLSFPRKLWMLVEDDTFTSMCWNDDGDAVIIDKDLFQTEVLNRKGAERIFETDSLKTFIRLLNLYGFSKIRPNDPSGCSPGNNTMMIYRHCNFQRHKPLLVENIKRKCNLMIITCPGTSVTPPKRKKEEPPTRRSQRIQLKKRTNEADKRAQKEGPNARGPSGTRSFILPDTWFMGNIAGRDMEDPSSSEPGGPRGEGTSSNIMFAPTATAVRDGTGELPTPPPGHSSVMSLYNSCYFFLLAALSVKAPREAPEEDEEE</sequence>
<dbReference type="InParanoid" id="A0A671EBB6"/>
<dbReference type="InterPro" id="IPR036388">
    <property type="entry name" value="WH-like_DNA-bd_sf"/>
</dbReference>
<feature type="region of interest" description="Disordered" evidence="8">
    <location>
        <begin position="1"/>
        <end position="71"/>
    </location>
</feature>
<dbReference type="GO" id="GO:0005634">
    <property type="term" value="C:nucleus"/>
    <property type="evidence" value="ECO:0007669"/>
    <property type="project" value="UniProtKB-SubCell"/>
</dbReference>
<dbReference type="GO" id="GO:0043565">
    <property type="term" value="F:sequence-specific DNA binding"/>
    <property type="evidence" value="ECO:0007669"/>
    <property type="project" value="InterPro"/>
</dbReference>
<keyword evidence="3" id="KW-0805">Transcription regulation</keyword>
<dbReference type="GO" id="GO:0003700">
    <property type="term" value="F:DNA-binding transcription factor activity"/>
    <property type="evidence" value="ECO:0007669"/>
    <property type="project" value="InterPro"/>
</dbReference>
<evidence type="ECO:0000256" key="1">
    <source>
        <dbReference type="ARBA" id="ARBA00004123"/>
    </source>
</evidence>
<keyword evidence="6" id="KW-0539">Nucleus</keyword>
<dbReference type="PANTHER" id="PTHR10015:SF140">
    <property type="entry name" value="HEAT SHOCK TRANSCRIPTION FACTOR, X-LINKED MEMBER 3-RELATED"/>
    <property type="match status" value="1"/>
</dbReference>
<accession>A0A671EBB6</accession>
<dbReference type="Gene3D" id="1.10.10.10">
    <property type="entry name" value="Winged helix-like DNA-binding domain superfamily/Winged helix DNA-binding domain"/>
    <property type="match status" value="1"/>
</dbReference>
<evidence type="ECO:0000256" key="2">
    <source>
        <dbReference type="ARBA" id="ARBA00006403"/>
    </source>
</evidence>
<feature type="region of interest" description="Disordered" evidence="8">
    <location>
        <begin position="197"/>
        <end position="282"/>
    </location>
</feature>
<dbReference type="AlphaFoldDB" id="A0A671EBB6"/>
<feature type="domain" description="HSF-type DNA-binding" evidence="9">
    <location>
        <begin position="80"/>
        <end position="186"/>
    </location>
</feature>
<name>A0A671EBB6_RHIFE</name>
<dbReference type="Ensembl" id="ENSRFET00010011541.1">
    <property type="protein sequence ID" value="ENSRFEP00010010556.1"/>
    <property type="gene ID" value="ENSRFEG00010007158.1"/>
</dbReference>
<dbReference type="FunFam" id="1.10.10.10:FF:000349">
    <property type="entry name" value="Heat shock transcription factor, Y-linked"/>
    <property type="match status" value="1"/>
</dbReference>
<keyword evidence="4" id="KW-0238">DNA-binding</keyword>
<evidence type="ECO:0000256" key="8">
    <source>
        <dbReference type="SAM" id="MobiDB-lite"/>
    </source>
</evidence>
<protein>
    <recommendedName>
        <fullName evidence="9">HSF-type DNA-binding domain-containing protein</fullName>
    </recommendedName>
</protein>
<dbReference type="InterPro" id="IPR000232">
    <property type="entry name" value="HSF_DNA-bd"/>
</dbReference>
<dbReference type="Pfam" id="PF00447">
    <property type="entry name" value="HSF_DNA-bind"/>
    <property type="match status" value="1"/>
</dbReference>
<evidence type="ECO:0000313" key="10">
    <source>
        <dbReference type="Ensembl" id="ENSRFEP00010010556.1"/>
    </source>
</evidence>
<dbReference type="Proteomes" id="UP000472240">
    <property type="component" value="Chromosome 1"/>
</dbReference>
<reference evidence="10" key="5">
    <citation type="submission" date="2025-09" db="UniProtKB">
        <authorList>
            <consortium name="Ensembl"/>
        </authorList>
    </citation>
    <scope>IDENTIFICATION</scope>
</reference>
<evidence type="ECO:0000259" key="9">
    <source>
        <dbReference type="SMART" id="SM00415"/>
    </source>
</evidence>
<dbReference type="OMA" id="PDYDCVM"/>
<evidence type="ECO:0000256" key="3">
    <source>
        <dbReference type="ARBA" id="ARBA00023015"/>
    </source>
</evidence>
<keyword evidence="5" id="KW-0804">Transcription</keyword>
<evidence type="ECO:0000256" key="7">
    <source>
        <dbReference type="RuleBase" id="RU004020"/>
    </source>
</evidence>
<dbReference type="FunCoup" id="A0A671EBB6">
    <property type="interactions" value="1"/>
</dbReference>
<keyword evidence="11" id="KW-1185">Reference proteome</keyword>
<proteinExistence type="inferred from homology"/>
<dbReference type="PANTHER" id="PTHR10015">
    <property type="entry name" value="HEAT SHOCK TRANSCRIPTION FACTOR"/>
    <property type="match status" value="1"/>
</dbReference>
<dbReference type="SUPFAM" id="SSF46785">
    <property type="entry name" value="Winged helix' DNA-binding domain"/>
    <property type="match status" value="1"/>
</dbReference>
<comment type="subcellular location">
    <subcellularLocation>
        <location evidence="1">Nucleus</location>
    </subcellularLocation>
</comment>
<reference evidence="11" key="3">
    <citation type="submission" date="2018-12" db="EMBL/GenBank/DDBJ databases">
        <title>G10K-VGP greater horseshoe bat female genome, primary haplotype.</title>
        <authorList>
            <person name="Teeling E."/>
            <person name="Myers G."/>
            <person name="Vernes S."/>
            <person name="Pippel M."/>
            <person name="Winkler S."/>
            <person name="Fedrigo O."/>
            <person name="Rhie A."/>
            <person name="Koren S."/>
            <person name="Phillippy A."/>
            <person name="Lewin H."/>
            <person name="Damas J."/>
            <person name="Howe K."/>
            <person name="Mountcastle J."/>
            <person name="Jarvis E.D."/>
        </authorList>
    </citation>
    <scope>NUCLEOTIDE SEQUENCE [LARGE SCALE GENOMIC DNA]</scope>
</reference>
<comment type="similarity">
    <text evidence="2 7">Belongs to the HSF family.</text>
</comment>
<feature type="compositionally biased region" description="Low complexity" evidence="8">
    <location>
        <begin position="265"/>
        <end position="280"/>
    </location>
</feature>